<gene>
    <name evidence="3" type="ORF">G7082_03685</name>
</gene>
<keyword evidence="3" id="KW-0808">Transferase</keyword>
<dbReference type="RefSeq" id="WP_166033873.1">
    <property type="nucleotide sequence ID" value="NZ_CP049887.1"/>
</dbReference>
<feature type="domain" description="YtxK-like N-terminal helical" evidence="2">
    <location>
        <begin position="9"/>
        <end position="88"/>
    </location>
</feature>
<dbReference type="InterPro" id="IPR003356">
    <property type="entry name" value="DNA_methylase_A-5"/>
</dbReference>
<dbReference type="InterPro" id="IPR016843">
    <property type="entry name" value="S-AdoMet-dep_Ade-MeTrfase_prd"/>
</dbReference>
<dbReference type="PIRSF" id="PIRSF026567">
    <property type="entry name" value="Adenine_mtase_bact_prd"/>
    <property type="match status" value="1"/>
</dbReference>
<dbReference type="GO" id="GO:0003677">
    <property type="term" value="F:DNA binding"/>
    <property type="evidence" value="ECO:0007669"/>
    <property type="project" value="InterPro"/>
</dbReference>
<dbReference type="SUPFAM" id="SSF53335">
    <property type="entry name" value="S-adenosyl-L-methionine-dependent methyltransferases"/>
    <property type="match status" value="1"/>
</dbReference>
<dbReference type="Proteomes" id="UP000501747">
    <property type="component" value="Chromosome"/>
</dbReference>
<reference evidence="3 4" key="1">
    <citation type="submission" date="2020-03" db="EMBL/GenBank/DDBJ databases">
        <title>Vagococcus sp. nov., isolated from beetles.</title>
        <authorList>
            <person name="Hyun D.-W."/>
            <person name="Bae J.-W."/>
        </authorList>
    </citation>
    <scope>NUCLEOTIDE SEQUENCE [LARGE SCALE GENOMIC DNA]</scope>
    <source>
        <strain evidence="3 4">HDW17B</strain>
    </source>
</reference>
<dbReference type="Gene3D" id="3.40.50.150">
    <property type="entry name" value="Vaccinia Virus protein VP39"/>
    <property type="match status" value="1"/>
</dbReference>
<dbReference type="PANTHER" id="PTHR41313:SF1">
    <property type="entry name" value="DNA METHYLASE ADENINE-SPECIFIC DOMAIN-CONTAINING PROTEIN"/>
    <property type="match status" value="1"/>
</dbReference>
<keyword evidence="3" id="KW-0489">Methyltransferase</keyword>
<feature type="domain" description="DNA methylase adenine-specific" evidence="1">
    <location>
        <begin position="100"/>
        <end position="313"/>
    </location>
</feature>
<name>A0A6G8ARK1_9ENTE</name>
<evidence type="ECO:0000313" key="4">
    <source>
        <dbReference type="Proteomes" id="UP000501747"/>
    </source>
</evidence>
<keyword evidence="4" id="KW-1185">Reference proteome</keyword>
<protein>
    <submittedName>
        <fullName evidence="3">Class I SAM-dependent methyltransferase</fullName>
    </submittedName>
</protein>
<dbReference type="Pfam" id="PF02384">
    <property type="entry name" value="N6_Mtase"/>
    <property type="match status" value="1"/>
</dbReference>
<dbReference type="Pfam" id="PF21106">
    <property type="entry name" value="YtxK_like"/>
    <property type="match status" value="1"/>
</dbReference>
<dbReference type="EMBL" id="CP049887">
    <property type="protein sequence ID" value="QIL47701.1"/>
    <property type="molecule type" value="Genomic_DNA"/>
</dbReference>
<dbReference type="InterPro" id="IPR048375">
    <property type="entry name" value="YtxK-like_N"/>
</dbReference>
<dbReference type="KEGG" id="vhy:G7082_03685"/>
<organism evidence="3 4">
    <name type="scientific">Vagococcus hydrophili</name>
    <dbReference type="NCBI Taxonomy" id="2714947"/>
    <lineage>
        <taxon>Bacteria</taxon>
        <taxon>Bacillati</taxon>
        <taxon>Bacillota</taxon>
        <taxon>Bacilli</taxon>
        <taxon>Lactobacillales</taxon>
        <taxon>Enterococcaceae</taxon>
        <taxon>Vagococcus</taxon>
    </lineage>
</organism>
<dbReference type="InterPro" id="IPR052933">
    <property type="entry name" value="DNA_Protect_Modify"/>
</dbReference>
<dbReference type="GO" id="GO:0008170">
    <property type="term" value="F:N-methyltransferase activity"/>
    <property type="evidence" value="ECO:0007669"/>
    <property type="project" value="InterPro"/>
</dbReference>
<dbReference type="Gene3D" id="1.10.150.470">
    <property type="match status" value="1"/>
</dbReference>
<dbReference type="InterPro" id="IPR029063">
    <property type="entry name" value="SAM-dependent_MTases_sf"/>
</dbReference>
<sequence>MSQTDVEKGFQYLLESVELLQDALDTSFFDAYIENSENRMDGQKVRVIDGVPNKDAVEKIETLYNAIEQLELTQEDRRKITQLVLLKGSMKDGIQANHQLTPDGIGFLFVYILEQLAGKTKETSLLDISVGMGNLLYTIISNLNVAGIKATGYGVDVDDTLLNVAAVNQAWLDINAQLFHQDSIDPLLVDPVDFAIADLPIGFYPVDEKAKIFTVAASEGHTYAHHLLMEKAMDHVKSNGFGIFLVPSNLLETEQAPLLTKWLQEKVYLQSVLKLPDSLFSQKGISKSIFIVQNRGEAAVQAKEVLLAELPSLKDNKAVLTFINSFSTWRQTNIK</sequence>
<evidence type="ECO:0000313" key="3">
    <source>
        <dbReference type="EMBL" id="QIL47701.1"/>
    </source>
</evidence>
<dbReference type="GO" id="GO:0032259">
    <property type="term" value="P:methylation"/>
    <property type="evidence" value="ECO:0007669"/>
    <property type="project" value="UniProtKB-KW"/>
</dbReference>
<dbReference type="PANTHER" id="PTHR41313">
    <property type="entry name" value="ADENINE-SPECIFIC METHYLTRANSFERASE"/>
    <property type="match status" value="1"/>
</dbReference>
<accession>A0A6G8ARK1</accession>
<evidence type="ECO:0000259" key="2">
    <source>
        <dbReference type="Pfam" id="PF21106"/>
    </source>
</evidence>
<proteinExistence type="predicted"/>
<dbReference type="AlphaFoldDB" id="A0A6G8ARK1"/>
<evidence type="ECO:0000259" key="1">
    <source>
        <dbReference type="Pfam" id="PF02384"/>
    </source>
</evidence>